<dbReference type="InterPro" id="IPR044865">
    <property type="entry name" value="MRH_dom"/>
</dbReference>
<dbReference type="InterPro" id="IPR009011">
    <property type="entry name" value="Man6P_isomerase_rcpt-bd_dom_sf"/>
</dbReference>
<dbReference type="GO" id="GO:0015031">
    <property type="term" value="P:protein transport"/>
    <property type="evidence" value="ECO:0007669"/>
    <property type="project" value="UniProtKB-KW"/>
</dbReference>
<evidence type="ECO:0000313" key="23">
    <source>
        <dbReference type="Proteomes" id="UP000189580"/>
    </source>
</evidence>
<gene>
    <name evidence="22" type="primary">ATG27</name>
    <name evidence="22" type="ORF">AWJ20_3026</name>
</gene>
<dbReference type="Pfam" id="PF09451">
    <property type="entry name" value="ATG27"/>
    <property type="match status" value="1"/>
</dbReference>
<evidence type="ECO:0000256" key="14">
    <source>
        <dbReference type="ARBA" id="ARBA00023128"/>
    </source>
</evidence>
<evidence type="ECO:0000256" key="17">
    <source>
        <dbReference type="ARBA" id="ARBA00023329"/>
    </source>
</evidence>
<dbReference type="PANTHER" id="PTHR15071:SF13">
    <property type="entry name" value="AUTOPHAGY-RELATED PROTEIN 27"/>
    <property type="match status" value="1"/>
</dbReference>
<dbReference type="RefSeq" id="XP_018737876.1">
    <property type="nucleotide sequence ID" value="XM_018880016.1"/>
</dbReference>
<dbReference type="KEGG" id="slb:AWJ20_3026"/>
<evidence type="ECO:0000256" key="15">
    <source>
        <dbReference type="ARBA" id="ARBA00023136"/>
    </source>
</evidence>
<dbReference type="EMBL" id="CP014503">
    <property type="protein sequence ID" value="ANB15399.1"/>
    <property type="molecule type" value="Genomic_DNA"/>
</dbReference>
<evidence type="ECO:0000256" key="10">
    <source>
        <dbReference type="ARBA" id="ARBA00022927"/>
    </source>
</evidence>
<keyword evidence="23" id="KW-1185">Reference proteome</keyword>
<name>A0A167FK09_9ASCO</name>
<dbReference type="InterPro" id="IPR018939">
    <property type="entry name" value="Autophagy-rel_prot_27"/>
</dbReference>
<accession>A0A167FK09</accession>
<evidence type="ECO:0000256" key="11">
    <source>
        <dbReference type="ARBA" id="ARBA00022989"/>
    </source>
</evidence>
<evidence type="ECO:0000256" key="16">
    <source>
        <dbReference type="ARBA" id="ARBA00023157"/>
    </source>
</evidence>
<evidence type="ECO:0000259" key="21">
    <source>
        <dbReference type="PROSITE" id="PS51914"/>
    </source>
</evidence>
<dbReference type="GeneID" id="30035003"/>
<evidence type="ECO:0000256" key="1">
    <source>
        <dbReference type="ARBA" id="ARBA00004304"/>
    </source>
</evidence>
<keyword evidence="8 19" id="KW-0812">Transmembrane</keyword>
<keyword evidence="15 19" id="KW-0472">Membrane</keyword>
<keyword evidence="14" id="KW-0496">Mitochondrion</keyword>
<organism evidence="22 23">
    <name type="scientific">Sugiyamaella lignohabitans</name>
    <dbReference type="NCBI Taxonomy" id="796027"/>
    <lineage>
        <taxon>Eukaryota</taxon>
        <taxon>Fungi</taxon>
        <taxon>Dikarya</taxon>
        <taxon>Ascomycota</taxon>
        <taxon>Saccharomycotina</taxon>
        <taxon>Dipodascomycetes</taxon>
        <taxon>Dipodascales</taxon>
        <taxon>Trichomonascaceae</taxon>
        <taxon>Sugiyamaella</taxon>
    </lineage>
</organism>
<evidence type="ECO:0000256" key="5">
    <source>
        <dbReference type="ARBA" id="ARBA00005363"/>
    </source>
</evidence>
<feature type="signal peptide" evidence="20">
    <location>
        <begin position="1"/>
        <end position="22"/>
    </location>
</feature>
<keyword evidence="11 19" id="KW-1133">Transmembrane helix</keyword>
<dbReference type="PROSITE" id="PS51914">
    <property type="entry name" value="MRH"/>
    <property type="match status" value="1"/>
</dbReference>
<evidence type="ECO:0000256" key="13">
    <source>
        <dbReference type="ARBA" id="ARBA00023034"/>
    </source>
</evidence>
<evidence type="ECO:0000256" key="12">
    <source>
        <dbReference type="ARBA" id="ARBA00023006"/>
    </source>
</evidence>
<evidence type="ECO:0000256" key="18">
    <source>
        <dbReference type="SAM" id="MobiDB-lite"/>
    </source>
</evidence>
<keyword evidence="10" id="KW-0653">Protein transport</keyword>
<keyword evidence="17" id="KW-0968">Cytoplasmic vesicle</keyword>
<dbReference type="SUPFAM" id="SSF50911">
    <property type="entry name" value="Mannose 6-phosphate receptor domain"/>
    <property type="match status" value="1"/>
</dbReference>
<comment type="subcellular location">
    <subcellularLocation>
        <location evidence="2">Cytoplasmic vesicle membrane</location>
        <topology evidence="2">Single-pass type I membrane protein</topology>
    </subcellularLocation>
    <subcellularLocation>
        <location evidence="4">Golgi apparatus membrane</location>
        <topology evidence="4">Single-pass type I membrane protein</topology>
    </subcellularLocation>
    <subcellularLocation>
        <location evidence="1">Mitochondrion membrane</location>
        <topology evidence="1">Single-pass membrane protein</topology>
    </subcellularLocation>
    <subcellularLocation>
        <location evidence="3">Preautophagosomal structure membrane</location>
        <topology evidence="3">Single-pass type I membrane protein</topology>
    </subcellularLocation>
</comment>
<feature type="transmembrane region" description="Helical" evidence="19">
    <location>
        <begin position="240"/>
        <end position="259"/>
    </location>
</feature>
<keyword evidence="12" id="KW-0072">Autophagy</keyword>
<protein>
    <recommendedName>
        <fullName evidence="6">Autophagy-related protein 27</fullName>
    </recommendedName>
</protein>
<evidence type="ECO:0000256" key="4">
    <source>
        <dbReference type="ARBA" id="ARBA00004614"/>
    </source>
</evidence>
<feature type="region of interest" description="Disordered" evidence="18">
    <location>
        <begin position="184"/>
        <end position="235"/>
    </location>
</feature>
<dbReference type="GO" id="GO:0034045">
    <property type="term" value="C:phagophore assembly site membrane"/>
    <property type="evidence" value="ECO:0007669"/>
    <property type="project" value="UniProtKB-SubCell"/>
</dbReference>
<dbReference type="OrthoDB" id="29460at2759"/>
<evidence type="ECO:0000256" key="6">
    <source>
        <dbReference type="ARBA" id="ARBA00013776"/>
    </source>
</evidence>
<evidence type="ECO:0000256" key="3">
    <source>
        <dbReference type="ARBA" id="ARBA00004472"/>
    </source>
</evidence>
<dbReference type="Proteomes" id="UP000189580">
    <property type="component" value="Chromosome b"/>
</dbReference>
<dbReference type="AlphaFoldDB" id="A0A167FK09"/>
<dbReference type="GO" id="GO:0031966">
    <property type="term" value="C:mitochondrial membrane"/>
    <property type="evidence" value="ECO:0007669"/>
    <property type="project" value="UniProtKB-SubCell"/>
</dbReference>
<reference evidence="22 23" key="1">
    <citation type="submission" date="2016-02" db="EMBL/GenBank/DDBJ databases">
        <title>Complete genome sequence and transcriptome regulation of the pentose utilising yeast Sugiyamaella lignohabitans.</title>
        <authorList>
            <person name="Bellasio M."/>
            <person name="Peymann A."/>
            <person name="Valli M."/>
            <person name="Sipitzky M."/>
            <person name="Graf A."/>
            <person name="Sauer M."/>
            <person name="Marx H."/>
            <person name="Mattanovich D."/>
        </authorList>
    </citation>
    <scope>NUCLEOTIDE SEQUENCE [LARGE SCALE GENOMIC DNA]</scope>
    <source>
        <strain evidence="22 23">CBS 10342</strain>
    </source>
</reference>
<keyword evidence="7" id="KW-0813">Transport</keyword>
<evidence type="ECO:0000256" key="7">
    <source>
        <dbReference type="ARBA" id="ARBA00022448"/>
    </source>
</evidence>
<dbReference type="GO" id="GO:0006914">
    <property type="term" value="P:autophagy"/>
    <property type="evidence" value="ECO:0007669"/>
    <property type="project" value="UniProtKB-KW"/>
</dbReference>
<proteinExistence type="inferred from homology"/>
<evidence type="ECO:0000256" key="9">
    <source>
        <dbReference type="ARBA" id="ARBA00022729"/>
    </source>
</evidence>
<sequence>MELWYSLVVATYISLAAEPVNALFHCKPRFDGKSFDLSELSGPRSVSYSHNTPPSLTNTTWYIDPCNELDIKKLPENTCPKGSQICGVQTLTIPKDDLTVVSQVIPVTGDFDGLESGAQYSKIDGNRGVSVSLSGGSWGDSKDLKADIDFYCVDNDSNDKDKLEFVSWDDKTLKLKWSSPKACPLSDDGGDKDKNKDGNNDDKDKDGNDDKDKGGDKDGHDDKDKGGNDDNREDTSGQSWGWFTWLFILIVLGFSAYVVGSAWINYNRYGLSGVELLPHSDAVRDIPYLVRDFAKKIANTFAGGTSRGGYSAV</sequence>
<feature type="chain" id="PRO_5007886346" description="Autophagy-related protein 27" evidence="20">
    <location>
        <begin position="23"/>
        <end position="313"/>
    </location>
</feature>
<feature type="compositionally biased region" description="Basic and acidic residues" evidence="18">
    <location>
        <begin position="189"/>
        <end position="235"/>
    </location>
</feature>
<evidence type="ECO:0000256" key="19">
    <source>
        <dbReference type="SAM" id="Phobius"/>
    </source>
</evidence>
<dbReference type="PANTHER" id="PTHR15071">
    <property type="entry name" value="MANNOSE-6-PHOSPHATE RECEPTOR FAMILY MEMBER"/>
    <property type="match status" value="1"/>
</dbReference>
<keyword evidence="13" id="KW-0333">Golgi apparatus</keyword>
<keyword evidence="16" id="KW-1015">Disulfide bond</keyword>
<evidence type="ECO:0000256" key="20">
    <source>
        <dbReference type="SAM" id="SignalP"/>
    </source>
</evidence>
<evidence type="ECO:0000313" key="22">
    <source>
        <dbReference type="EMBL" id="ANB15399.1"/>
    </source>
</evidence>
<keyword evidence="9 20" id="KW-0732">Signal</keyword>
<dbReference type="GO" id="GO:0030659">
    <property type="term" value="C:cytoplasmic vesicle membrane"/>
    <property type="evidence" value="ECO:0007669"/>
    <property type="project" value="UniProtKB-SubCell"/>
</dbReference>
<comment type="similarity">
    <text evidence="5">Belongs to the ATG27 family.</text>
</comment>
<feature type="domain" description="MRH" evidence="21">
    <location>
        <begin position="24"/>
        <end position="185"/>
    </location>
</feature>
<evidence type="ECO:0000256" key="8">
    <source>
        <dbReference type="ARBA" id="ARBA00022692"/>
    </source>
</evidence>
<evidence type="ECO:0000256" key="2">
    <source>
        <dbReference type="ARBA" id="ARBA00004358"/>
    </source>
</evidence>
<dbReference type="GO" id="GO:0000139">
    <property type="term" value="C:Golgi membrane"/>
    <property type="evidence" value="ECO:0007669"/>
    <property type="project" value="UniProtKB-SubCell"/>
</dbReference>
<dbReference type="Gene3D" id="2.70.130.10">
    <property type="entry name" value="Mannose-6-phosphate receptor binding domain"/>
    <property type="match status" value="1"/>
</dbReference>